<dbReference type="AlphaFoldDB" id="A0A0A9EY56"/>
<protein>
    <submittedName>
        <fullName evidence="1">Uncharacterized protein</fullName>
    </submittedName>
</protein>
<sequence length="55" mass="6413">MLCYKQKKNEHCCLVFFPCSIWSTSSPVRFQSGIFYGEKDIGNLKFESKQGKNFL</sequence>
<reference evidence="1" key="2">
    <citation type="journal article" date="2015" name="Data Brief">
        <title>Shoot transcriptome of the giant reed, Arundo donax.</title>
        <authorList>
            <person name="Barrero R.A."/>
            <person name="Guerrero F.D."/>
            <person name="Moolhuijzen P."/>
            <person name="Goolsby J.A."/>
            <person name="Tidwell J."/>
            <person name="Bellgard S.E."/>
            <person name="Bellgard M.I."/>
        </authorList>
    </citation>
    <scope>NUCLEOTIDE SEQUENCE</scope>
    <source>
        <tissue evidence="1">Shoot tissue taken approximately 20 cm above the soil surface</tissue>
    </source>
</reference>
<accession>A0A0A9EY56</accession>
<evidence type="ECO:0000313" key="1">
    <source>
        <dbReference type="EMBL" id="JAE02821.1"/>
    </source>
</evidence>
<name>A0A0A9EY56_ARUDO</name>
<organism evidence="1">
    <name type="scientific">Arundo donax</name>
    <name type="common">Giant reed</name>
    <name type="synonym">Donax arundinaceus</name>
    <dbReference type="NCBI Taxonomy" id="35708"/>
    <lineage>
        <taxon>Eukaryota</taxon>
        <taxon>Viridiplantae</taxon>
        <taxon>Streptophyta</taxon>
        <taxon>Embryophyta</taxon>
        <taxon>Tracheophyta</taxon>
        <taxon>Spermatophyta</taxon>
        <taxon>Magnoliopsida</taxon>
        <taxon>Liliopsida</taxon>
        <taxon>Poales</taxon>
        <taxon>Poaceae</taxon>
        <taxon>PACMAD clade</taxon>
        <taxon>Arundinoideae</taxon>
        <taxon>Arundineae</taxon>
        <taxon>Arundo</taxon>
    </lineage>
</organism>
<reference evidence="1" key="1">
    <citation type="submission" date="2014-09" db="EMBL/GenBank/DDBJ databases">
        <authorList>
            <person name="Magalhaes I.L.F."/>
            <person name="Oliveira U."/>
            <person name="Santos F.R."/>
            <person name="Vidigal T.H.D.A."/>
            <person name="Brescovit A.D."/>
            <person name="Santos A.J."/>
        </authorList>
    </citation>
    <scope>NUCLEOTIDE SEQUENCE</scope>
    <source>
        <tissue evidence="1">Shoot tissue taken approximately 20 cm above the soil surface</tissue>
    </source>
</reference>
<dbReference type="EMBL" id="GBRH01195075">
    <property type="protein sequence ID" value="JAE02821.1"/>
    <property type="molecule type" value="Transcribed_RNA"/>
</dbReference>
<proteinExistence type="predicted"/>